<keyword evidence="8" id="KW-0067">ATP-binding</keyword>
<dbReference type="Gene3D" id="3.40.50.300">
    <property type="entry name" value="P-loop containing nucleotide triphosphate hydrolases"/>
    <property type="match status" value="1"/>
</dbReference>
<comment type="pathway">
    <text evidence="1">Pyrimidine metabolism; dTTP biosynthesis.</text>
</comment>
<proteinExistence type="inferred from homology"/>
<feature type="compositionally biased region" description="Polar residues" evidence="9">
    <location>
        <begin position="96"/>
        <end position="108"/>
    </location>
</feature>
<evidence type="ECO:0000256" key="5">
    <source>
        <dbReference type="ARBA" id="ARBA00022727"/>
    </source>
</evidence>
<keyword evidence="5" id="KW-0545">Nucleotide biosynthesis</keyword>
<accession>A0A367LB03</accession>
<dbReference type="STRING" id="1330021.A0A367LB03"/>
<dbReference type="GO" id="GO:0004550">
    <property type="term" value="F:nucleoside diphosphate kinase activity"/>
    <property type="evidence" value="ECO:0007669"/>
    <property type="project" value="TreeGrafter"/>
</dbReference>
<gene>
    <name evidence="11" type="ORF">L249_7754</name>
</gene>
<dbReference type="Pfam" id="PF02223">
    <property type="entry name" value="Thymidylate_kin"/>
    <property type="match status" value="1"/>
</dbReference>
<dbReference type="AlphaFoldDB" id="A0A367LB03"/>
<evidence type="ECO:0000256" key="4">
    <source>
        <dbReference type="ARBA" id="ARBA00022679"/>
    </source>
</evidence>
<dbReference type="SUPFAM" id="SSF52540">
    <property type="entry name" value="P-loop containing nucleoside triphosphate hydrolases"/>
    <property type="match status" value="1"/>
</dbReference>
<protein>
    <recommendedName>
        <fullName evidence="3">dTMP kinase</fullName>
        <ecNumber evidence="3">2.7.4.9</ecNumber>
    </recommendedName>
</protein>
<dbReference type="GO" id="GO:0006227">
    <property type="term" value="P:dUDP biosynthetic process"/>
    <property type="evidence" value="ECO:0007669"/>
    <property type="project" value="TreeGrafter"/>
</dbReference>
<dbReference type="EC" id="2.7.4.9" evidence="3"/>
<evidence type="ECO:0000256" key="7">
    <source>
        <dbReference type="ARBA" id="ARBA00022777"/>
    </source>
</evidence>
<feature type="domain" description="Thymidylate kinase-like" evidence="10">
    <location>
        <begin position="343"/>
        <end position="494"/>
    </location>
</feature>
<evidence type="ECO:0000313" key="11">
    <source>
        <dbReference type="EMBL" id="RCI11608.1"/>
    </source>
</evidence>
<keyword evidence="7" id="KW-0418">Kinase</keyword>
<dbReference type="GO" id="GO:0006235">
    <property type="term" value="P:dTTP biosynthetic process"/>
    <property type="evidence" value="ECO:0007669"/>
    <property type="project" value="TreeGrafter"/>
</dbReference>
<dbReference type="CDD" id="cd01672">
    <property type="entry name" value="TMPK"/>
    <property type="match status" value="1"/>
</dbReference>
<dbReference type="PANTHER" id="PTHR10344:SF1">
    <property type="entry name" value="THYMIDYLATE KINASE"/>
    <property type="match status" value="1"/>
</dbReference>
<reference evidence="11 12" key="1">
    <citation type="journal article" date="2015" name="BMC Genomics">
        <title>Insights from the genome of Ophiocordyceps polyrhachis-furcata to pathogenicity and host specificity in insect fungi.</title>
        <authorList>
            <person name="Wichadakul D."/>
            <person name="Kobmoo N."/>
            <person name="Ingsriswang S."/>
            <person name="Tangphatsornruang S."/>
            <person name="Chantasingh D."/>
            <person name="Luangsa-ard J.J."/>
            <person name="Eurwilaichitr L."/>
        </authorList>
    </citation>
    <scope>NUCLEOTIDE SEQUENCE [LARGE SCALE GENOMIC DNA]</scope>
    <source>
        <strain evidence="11 12">BCC 54312</strain>
    </source>
</reference>
<dbReference type="HAMAP" id="MF_00165">
    <property type="entry name" value="Thymidylate_kinase"/>
    <property type="match status" value="1"/>
</dbReference>
<evidence type="ECO:0000256" key="8">
    <source>
        <dbReference type="ARBA" id="ARBA00022840"/>
    </source>
</evidence>
<feature type="region of interest" description="Disordered" evidence="9">
    <location>
        <begin position="205"/>
        <end position="244"/>
    </location>
</feature>
<comment type="similarity">
    <text evidence="2">Belongs to the thymidylate kinase family.</text>
</comment>
<feature type="region of interest" description="Disordered" evidence="9">
    <location>
        <begin position="93"/>
        <end position="132"/>
    </location>
</feature>
<keyword evidence="4" id="KW-0808">Transferase</keyword>
<dbReference type="PANTHER" id="PTHR10344">
    <property type="entry name" value="THYMIDYLATE KINASE"/>
    <property type="match status" value="1"/>
</dbReference>
<dbReference type="GO" id="GO:0004798">
    <property type="term" value="F:dTMP kinase activity"/>
    <property type="evidence" value="ECO:0007669"/>
    <property type="project" value="UniProtKB-EC"/>
</dbReference>
<sequence length="519" mass="56969">MACLTRRPRFITSANMPLRSPALISNGKRKADFDDAENVDPTLSAKRSKTTAVDANKAPVFYLSRSAATSRHDVLPLSSPTTKTTSAAVRPLLQRKSPTTGIAKSTPLSAPAGRSPTGRGKRSGLLSRSRRYTRIEPPAFRLGSSSAPFSLDAAVKGTISSYSARPSKPLLPEAKASWHFDIHEDTPEQEMTNLLQHGTCILDISSDEENERKAQRDSVEGRNKENIAPADDVSQTPVRHSDAMPVDKERVALGEMNTADFYPKGCDETSVVLIPADEELPADADAVKNVEQLMRSSAEEPSAKAAVLEPLDGTGESFDLWESGSAKDESRGALIVLEGLDRNRSTPIGQLIDSYLRRATDMNDHAIHLLFSANRWEAAKHIRELLAAGTSVICDRFYHSGIVYSAAKDNPELSLEWARGPDIGLPRPDAVIFLDLDEEQAKARGGWGCEAYEEEQMQRRVRELFSTLTKGKGQDGEDLMMIDARGTVDEVAEQVWERVLTRLKLVDRGELGKMVRTMS</sequence>
<evidence type="ECO:0000256" key="9">
    <source>
        <dbReference type="SAM" id="MobiDB-lite"/>
    </source>
</evidence>
<evidence type="ECO:0000313" key="12">
    <source>
        <dbReference type="Proteomes" id="UP000253664"/>
    </source>
</evidence>
<evidence type="ECO:0000256" key="1">
    <source>
        <dbReference type="ARBA" id="ARBA00004992"/>
    </source>
</evidence>
<dbReference type="GO" id="GO:0005829">
    <property type="term" value="C:cytosol"/>
    <property type="evidence" value="ECO:0007669"/>
    <property type="project" value="TreeGrafter"/>
</dbReference>
<dbReference type="GO" id="GO:0005524">
    <property type="term" value="F:ATP binding"/>
    <property type="evidence" value="ECO:0007669"/>
    <property type="project" value="UniProtKB-KW"/>
</dbReference>
<keyword evidence="6" id="KW-0547">Nucleotide-binding</keyword>
<evidence type="ECO:0000256" key="6">
    <source>
        <dbReference type="ARBA" id="ARBA00022741"/>
    </source>
</evidence>
<keyword evidence="12" id="KW-1185">Reference proteome</keyword>
<dbReference type="InterPro" id="IPR027417">
    <property type="entry name" value="P-loop_NTPase"/>
</dbReference>
<comment type="caution">
    <text evidence="11">The sequence shown here is derived from an EMBL/GenBank/DDBJ whole genome shotgun (WGS) entry which is preliminary data.</text>
</comment>
<evidence type="ECO:0000256" key="3">
    <source>
        <dbReference type="ARBA" id="ARBA00012980"/>
    </source>
</evidence>
<dbReference type="InterPro" id="IPR039430">
    <property type="entry name" value="Thymidylate_kin-like_dom"/>
</dbReference>
<dbReference type="GO" id="GO:0006233">
    <property type="term" value="P:dTDP biosynthetic process"/>
    <property type="evidence" value="ECO:0007669"/>
    <property type="project" value="InterPro"/>
</dbReference>
<dbReference type="Proteomes" id="UP000253664">
    <property type="component" value="Unassembled WGS sequence"/>
</dbReference>
<dbReference type="InterPro" id="IPR018094">
    <property type="entry name" value="Thymidylate_kinase"/>
</dbReference>
<dbReference type="OrthoDB" id="425602at2759"/>
<organism evidence="11 12">
    <name type="scientific">Ophiocordyceps polyrhachis-furcata BCC 54312</name>
    <dbReference type="NCBI Taxonomy" id="1330021"/>
    <lineage>
        <taxon>Eukaryota</taxon>
        <taxon>Fungi</taxon>
        <taxon>Dikarya</taxon>
        <taxon>Ascomycota</taxon>
        <taxon>Pezizomycotina</taxon>
        <taxon>Sordariomycetes</taxon>
        <taxon>Hypocreomycetidae</taxon>
        <taxon>Hypocreales</taxon>
        <taxon>Ophiocordycipitaceae</taxon>
        <taxon>Ophiocordyceps</taxon>
    </lineage>
</organism>
<feature type="compositionally biased region" description="Basic and acidic residues" evidence="9">
    <location>
        <begin position="210"/>
        <end position="225"/>
    </location>
</feature>
<name>A0A367LB03_9HYPO</name>
<dbReference type="GO" id="GO:0005634">
    <property type="term" value="C:nucleus"/>
    <property type="evidence" value="ECO:0007669"/>
    <property type="project" value="TreeGrafter"/>
</dbReference>
<evidence type="ECO:0000256" key="2">
    <source>
        <dbReference type="ARBA" id="ARBA00009776"/>
    </source>
</evidence>
<dbReference type="EMBL" id="LKCN02000010">
    <property type="protein sequence ID" value="RCI11608.1"/>
    <property type="molecule type" value="Genomic_DNA"/>
</dbReference>
<evidence type="ECO:0000259" key="10">
    <source>
        <dbReference type="Pfam" id="PF02223"/>
    </source>
</evidence>
<dbReference type="InterPro" id="IPR018095">
    <property type="entry name" value="Thymidylate_kin_CS"/>
</dbReference>
<dbReference type="PROSITE" id="PS01331">
    <property type="entry name" value="THYMIDYLATE_KINASE"/>
    <property type="match status" value="1"/>
</dbReference>